<dbReference type="EMBL" id="OY731401">
    <property type="protein sequence ID" value="CAJ1948219.1"/>
    <property type="molecule type" value="Genomic_DNA"/>
</dbReference>
<dbReference type="AlphaFoldDB" id="A0AA86VY52"/>
<sequence length="123" mass="13598">MFVDVHIHIWLSAAAKKWSITVMVVIVNKSTTVPMMTLSCIHVAAATVMQASLTFLGPSKDASSSTALAGMNLPPDFITSNTWKWNDHHSCSISSISCILNLKLRSLLLEYCPSHKYSRFTEI</sequence>
<dbReference type="Gramene" id="rna-AYBTSS11_LOCUS13070">
    <property type="protein sequence ID" value="CAJ1948219.1"/>
    <property type="gene ID" value="gene-AYBTSS11_LOCUS13070"/>
</dbReference>
<protein>
    <submittedName>
        <fullName evidence="1">Uncharacterized protein</fullName>
    </submittedName>
</protein>
<gene>
    <name evidence="1" type="ORF">AYBTSS11_LOCUS13070</name>
</gene>
<keyword evidence="2" id="KW-1185">Reference proteome</keyword>
<evidence type="ECO:0000313" key="2">
    <source>
        <dbReference type="Proteomes" id="UP001189624"/>
    </source>
</evidence>
<evidence type="ECO:0000313" key="1">
    <source>
        <dbReference type="EMBL" id="CAJ1948219.1"/>
    </source>
</evidence>
<name>A0AA86VY52_9FABA</name>
<reference evidence="1" key="1">
    <citation type="submission" date="2023-10" db="EMBL/GenBank/DDBJ databases">
        <authorList>
            <person name="Domelevo Entfellner J.-B."/>
        </authorList>
    </citation>
    <scope>NUCLEOTIDE SEQUENCE</scope>
</reference>
<dbReference type="Proteomes" id="UP001189624">
    <property type="component" value="Chromosome 4"/>
</dbReference>
<proteinExistence type="predicted"/>
<accession>A0AA86VY52</accession>
<organism evidence="1 2">
    <name type="scientific">Sphenostylis stenocarpa</name>
    <dbReference type="NCBI Taxonomy" id="92480"/>
    <lineage>
        <taxon>Eukaryota</taxon>
        <taxon>Viridiplantae</taxon>
        <taxon>Streptophyta</taxon>
        <taxon>Embryophyta</taxon>
        <taxon>Tracheophyta</taxon>
        <taxon>Spermatophyta</taxon>
        <taxon>Magnoliopsida</taxon>
        <taxon>eudicotyledons</taxon>
        <taxon>Gunneridae</taxon>
        <taxon>Pentapetalae</taxon>
        <taxon>rosids</taxon>
        <taxon>fabids</taxon>
        <taxon>Fabales</taxon>
        <taxon>Fabaceae</taxon>
        <taxon>Papilionoideae</taxon>
        <taxon>50 kb inversion clade</taxon>
        <taxon>NPAAA clade</taxon>
        <taxon>indigoferoid/millettioid clade</taxon>
        <taxon>Phaseoleae</taxon>
        <taxon>Sphenostylis</taxon>
    </lineage>
</organism>